<dbReference type="Proteomes" id="UP000235081">
    <property type="component" value="Unassembled WGS sequence"/>
</dbReference>
<comment type="caution">
    <text evidence="8">The sequence shown here is derived from an EMBL/GenBank/DDBJ whole genome shotgun (WGS) entry which is preliminary data.</text>
</comment>
<keyword evidence="3" id="KW-1003">Cell membrane</keyword>
<dbReference type="GO" id="GO:0005886">
    <property type="term" value="C:plasma membrane"/>
    <property type="evidence" value="ECO:0007669"/>
    <property type="project" value="UniProtKB-SubCell"/>
</dbReference>
<organism evidence="8 9">
    <name type="scientific">Fischerella thermalis CCMEE 5318</name>
    <dbReference type="NCBI Taxonomy" id="2019666"/>
    <lineage>
        <taxon>Bacteria</taxon>
        <taxon>Bacillati</taxon>
        <taxon>Cyanobacteriota</taxon>
        <taxon>Cyanophyceae</taxon>
        <taxon>Nostocales</taxon>
        <taxon>Hapalosiphonaceae</taxon>
        <taxon>Fischerella</taxon>
    </lineage>
</organism>
<evidence type="ECO:0000256" key="3">
    <source>
        <dbReference type="ARBA" id="ARBA00022475"/>
    </source>
</evidence>
<dbReference type="InterPro" id="IPR050833">
    <property type="entry name" value="Poly_Biosynth_Transport"/>
</dbReference>
<feature type="transmembrane region" description="Helical" evidence="7">
    <location>
        <begin position="91"/>
        <end position="118"/>
    </location>
</feature>
<evidence type="ECO:0008006" key="10">
    <source>
        <dbReference type="Google" id="ProtNLM"/>
    </source>
</evidence>
<feature type="non-terminal residue" evidence="8">
    <location>
        <position position="492"/>
    </location>
</feature>
<protein>
    <recommendedName>
        <fullName evidence="10">Polysaccharide biosynthesis protein</fullName>
    </recommendedName>
</protein>
<dbReference type="PANTHER" id="PTHR30250:SF10">
    <property type="entry name" value="LIPOPOLYSACCHARIDE BIOSYNTHESIS PROTEIN WZXC"/>
    <property type="match status" value="1"/>
</dbReference>
<feature type="transmembrane region" description="Helical" evidence="7">
    <location>
        <begin position="301"/>
        <end position="325"/>
    </location>
</feature>
<evidence type="ECO:0000256" key="2">
    <source>
        <dbReference type="ARBA" id="ARBA00007430"/>
    </source>
</evidence>
<gene>
    <name evidence="8" type="ORF">CEN46_04965</name>
</gene>
<feature type="transmembrane region" description="Helical" evidence="7">
    <location>
        <begin position="183"/>
        <end position="206"/>
    </location>
</feature>
<feature type="transmembrane region" description="Helical" evidence="7">
    <location>
        <begin position="55"/>
        <end position="79"/>
    </location>
</feature>
<feature type="transmembrane region" description="Helical" evidence="7">
    <location>
        <begin position="337"/>
        <end position="358"/>
    </location>
</feature>
<keyword evidence="5 7" id="KW-1133">Transmembrane helix</keyword>
<dbReference type="AlphaFoldDB" id="A0A2N6LLH3"/>
<comment type="similarity">
    <text evidence="2">Belongs to the polysaccharide synthase family.</text>
</comment>
<dbReference type="EMBL" id="NMQE01000132">
    <property type="protein sequence ID" value="PMB25773.1"/>
    <property type="molecule type" value="Genomic_DNA"/>
</dbReference>
<feature type="transmembrane region" description="Helical" evidence="7">
    <location>
        <begin position="124"/>
        <end position="145"/>
    </location>
</feature>
<keyword evidence="6 7" id="KW-0472">Membrane</keyword>
<dbReference type="Pfam" id="PF13440">
    <property type="entry name" value="Polysacc_synt_3"/>
    <property type="match status" value="1"/>
</dbReference>
<evidence type="ECO:0000313" key="8">
    <source>
        <dbReference type="EMBL" id="PMB25773.1"/>
    </source>
</evidence>
<feature type="transmembrane region" description="Helical" evidence="7">
    <location>
        <begin position="429"/>
        <end position="446"/>
    </location>
</feature>
<comment type="subcellular location">
    <subcellularLocation>
        <location evidence="1">Cell membrane</location>
        <topology evidence="1">Multi-pass membrane protein</topology>
    </subcellularLocation>
</comment>
<proteinExistence type="inferred from homology"/>
<feature type="transmembrane region" description="Helical" evidence="7">
    <location>
        <begin position="370"/>
        <end position="390"/>
    </location>
</feature>
<feature type="transmembrane region" description="Helical" evidence="7">
    <location>
        <begin position="31"/>
        <end position="49"/>
    </location>
</feature>
<dbReference type="PANTHER" id="PTHR30250">
    <property type="entry name" value="PST FAMILY PREDICTED COLANIC ACID TRANSPORTER"/>
    <property type="match status" value="1"/>
</dbReference>
<feature type="transmembrane region" description="Helical" evidence="7">
    <location>
        <begin position="396"/>
        <end position="417"/>
    </location>
</feature>
<evidence type="ECO:0000256" key="4">
    <source>
        <dbReference type="ARBA" id="ARBA00022692"/>
    </source>
</evidence>
<evidence type="ECO:0000313" key="9">
    <source>
        <dbReference type="Proteomes" id="UP000235081"/>
    </source>
</evidence>
<sequence>MTSINGDMNKFESSLKTLAVKGSVHLTIRRTISIALNILGALLITRIVGPEIYGLYNAAYGIFTFLLPIALMGMNIYLIRETDISSETIDAIFWWLVFFSFFIVIASMPLFMIATIYWIGEDKFFFSVAIFLLCIPITVSSYVPFGIMERKFEYKKVASCELISQTVYYACAIPLAWKGHGIYALLIGFFASQIVLFAMAFVFSRYTPRWGILKLRNSQLTEALKYGASQAASGWVHNLRQLAPSLILLPLLGGAAAGYWALANRLLNIVSFTKATLERVSVPVFSKVKDDRQKFARTTSLILSGQVISLGIILSLFSICIPTLLPRLIGYKWNTNTILIIYAILSVRVLLASITSILSISLQIKGQNLLVTKTALVQTVLFFMAGYTVSTYTQNTISLYVFALVDLLSHLPSLWILYNRGIKPKIAEIEWRILSLWLLAVTLAIVTPLFGWWLYIICGLLILNPFSLRHLEQFYNLVKHGDSIHLSKHTKV</sequence>
<evidence type="ECO:0000256" key="6">
    <source>
        <dbReference type="ARBA" id="ARBA00023136"/>
    </source>
</evidence>
<accession>A0A2N6LLH3</accession>
<name>A0A2N6LLH3_9CYAN</name>
<evidence type="ECO:0000256" key="1">
    <source>
        <dbReference type="ARBA" id="ARBA00004651"/>
    </source>
</evidence>
<keyword evidence="4 7" id="KW-0812">Transmembrane</keyword>
<evidence type="ECO:0000256" key="5">
    <source>
        <dbReference type="ARBA" id="ARBA00022989"/>
    </source>
</evidence>
<reference evidence="8 9" key="1">
    <citation type="submission" date="2017-07" db="EMBL/GenBank/DDBJ databases">
        <title>Genomes of Fischerella (Mastigocladus) sp. strains.</title>
        <authorList>
            <person name="Miller S.R."/>
        </authorList>
    </citation>
    <scope>NUCLEOTIDE SEQUENCE [LARGE SCALE GENOMIC DNA]</scope>
    <source>
        <strain evidence="8 9">CCMEE 5318</strain>
    </source>
</reference>
<evidence type="ECO:0000256" key="7">
    <source>
        <dbReference type="SAM" id="Phobius"/>
    </source>
</evidence>